<dbReference type="Proteomes" id="UP000007519">
    <property type="component" value="Chromosome"/>
</dbReference>
<keyword evidence="5 6" id="KW-0472">Membrane</keyword>
<dbReference type="GO" id="GO:0005886">
    <property type="term" value="C:plasma membrane"/>
    <property type="evidence" value="ECO:0007669"/>
    <property type="project" value="UniProtKB-SubCell"/>
</dbReference>
<proteinExistence type="predicted"/>
<dbReference type="GO" id="GO:0015171">
    <property type="term" value="F:amino acid transmembrane transporter activity"/>
    <property type="evidence" value="ECO:0007669"/>
    <property type="project" value="TreeGrafter"/>
</dbReference>
<sequence>MLTQAILEGLGLGLLLSIMTGPIFFTILQVSIEKGSRSGIALVAGQWISDFIYIAISSYLAKFLISWTKESELGQDLEFYLSLGGGAFLILLGLLLLFSPQSKAKTKEEPLSNKQAGQYFLQGFLINSLTPFPLFFWFTSIGTAYSRGYSQTDLVFFGVAIMLMVILTDFLKVFLASRLRQLLNELWLKRIRWVASFGLIISGLLFWLRLLWLS</sequence>
<protein>
    <submittedName>
        <fullName evidence="7">Lysine exporter protein (Lyse/ygga)</fullName>
    </submittedName>
</protein>
<dbReference type="HOGENOM" id="CLU_081564_0_0_10"/>
<evidence type="ECO:0000256" key="2">
    <source>
        <dbReference type="ARBA" id="ARBA00022475"/>
    </source>
</evidence>
<feature type="transmembrane region" description="Helical" evidence="6">
    <location>
        <begin position="119"/>
        <end position="142"/>
    </location>
</feature>
<accession>H6L3B8</accession>
<dbReference type="PANTHER" id="PTHR30086">
    <property type="entry name" value="ARGININE EXPORTER PROTEIN ARGO"/>
    <property type="match status" value="1"/>
</dbReference>
<feature type="transmembrane region" description="Helical" evidence="6">
    <location>
        <begin position="79"/>
        <end position="98"/>
    </location>
</feature>
<dbReference type="RefSeq" id="WP_015691414.1">
    <property type="nucleotide sequence ID" value="NC_016940.1"/>
</dbReference>
<evidence type="ECO:0000256" key="5">
    <source>
        <dbReference type="ARBA" id="ARBA00023136"/>
    </source>
</evidence>
<evidence type="ECO:0000313" key="7">
    <source>
        <dbReference type="EMBL" id="AFC23765.1"/>
    </source>
</evidence>
<organism evidence="7 8">
    <name type="scientific">Saprospira grandis (strain Lewin)</name>
    <dbReference type="NCBI Taxonomy" id="984262"/>
    <lineage>
        <taxon>Bacteria</taxon>
        <taxon>Pseudomonadati</taxon>
        <taxon>Bacteroidota</taxon>
        <taxon>Saprospiria</taxon>
        <taxon>Saprospirales</taxon>
        <taxon>Saprospiraceae</taxon>
        <taxon>Saprospira</taxon>
    </lineage>
</organism>
<evidence type="ECO:0000256" key="4">
    <source>
        <dbReference type="ARBA" id="ARBA00022989"/>
    </source>
</evidence>
<dbReference type="OrthoDB" id="679767at2"/>
<feature type="transmembrane region" description="Helical" evidence="6">
    <location>
        <begin position="40"/>
        <end position="59"/>
    </location>
</feature>
<evidence type="ECO:0000256" key="6">
    <source>
        <dbReference type="SAM" id="Phobius"/>
    </source>
</evidence>
<dbReference type="AlphaFoldDB" id="H6L3B8"/>
<reference evidence="7 8" key="1">
    <citation type="journal article" date="2012" name="Stand. Genomic Sci.">
        <title>Complete genome sequencing and analysis of Saprospira grandis str. Lewin, a predatory marine bacterium.</title>
        <authorList>
            <person name="Saw J.H."/>
            <person name="Yuryev A."/>
            <person name="Kanbe M."/>
            <person name="Hou S."/>
            <person name="Young A.G."/>
            <person name="Aizawa S."/>
            <person name="Alam M."/>
        </authorList>
    </citation>
    <scope>NUCLEOTIDE SEQUENCE [LARGE SCALE GENOMIC DNA]</scope>
    <source>
        <strain evidence="7 8">Lewin</strain>
    </source>
</reference>
<dbReference type="eggNOG" id="COG1280">
    <property type="taxonomic scope" value="Bacteria"/>
</dbReference>
<dbReference type="InterPro" id="IPR001123">
    <property type="entry name" value="LeuE-type"/>
</dbReference>
<evidence type="ECO:0000256" key="3">
    <source>
        <dbReference type="ARBA" id="ARBA00022692"/>
    </source>
</evidence>
<dbReference type="Pfam" id="PF01810">
    <property type="entry name" value="LysE"/>
    <property type="match status" value="1"/>
</dbReference>
<feature type="transmembrane region" description="Helical" evidence="6">
    <location>
        <begin position="6"/>
        <end position="28"/>
    </location>
</feature>
<keyword evidence="3 6" id="KW-0812">Transmembrane</keyword>
<feature type="transmembrane region" description="Helical" evidence="6">
    <location>
        <begin position="154"/>
        <end position="171"/>
    </location>
</feature>
<evidence type="ECO:0000313" key="8">
    <source>
        <dbReference type="Proteomes" id="UP000007519"/>
    </source>
</evidence>
<feature type="transmembrane region" description="Helical" evidence="6">
    <location>
        <begin position="191"/>
        <end position="212"/>
    </location>
</feature>
<dbReference type="PANTHER" id="PTHR30086:SF20">
    <property type="entry name" value="ARGININE EXPORTER PROTEIN ARGO-RELATED"/>
    <property type="match status" value="1"/>
</dbReference>
<dbReference type="KEGG" id="sgn:SGRA_1030"/>
<keyword evidence="8" id="KW-1185">Reference proteome</keyword>
<comment type="subcellular location">
    <subcellularLocation>
        <location evidence="1">Cell membrane</location>
        <topology evidence="1">Multi-pass membrane protein</topology>
    </subcellularLocation>
</comment>
<name>H6L3B8_SAPGL</name>
<dbReference type="EMBL" id="CP002831">
    <property type="protein sequence ID" value="AFC23765.1"/>
    <property type="molecule type" value="Genomic_DNA"/>
</dbReference>
<keyword evidence="4 6" id="KW-1133">Transmembrane helix</keyword>
<keyword evidence="2" id="KW-1003">Cell membrane</keyword>
<gene>
    <name evidence="7" type="ordered locus">SGRA_1030</name>
</gene>
<evidence type="ECO:0000256" key="1">
    <source>
        <dbReference type="ARBA" id="ARBA00004651"/>
    </source>
</evidence>
<dbReference type="STRING" id="984262.SGRA_1030"/>